<dbReference type="FunFam" id="1.20.1250.20:FF:000065">
    <property type="entry name" value="Putative MFS pantothenate transporter"/>
    <property type="match status" value="1"/>
</dbReference>
<feature type="transmembrane region" description="Helical" evidence="8">
    <location>
        <begin position="98"/>
        <end position="116"/>
    </location>
</feature>
<keyword evidence="2" id="KW-0813">Transport</keyword>
<evidence type="ECO:0000259" key="9">
    <source>
        <dbReference type="PROSITE" id="PS50850"/>
    </source>
</evidence>
<evidence type="ECO:0000256" key="7">
    <source>
        <dbReference type="ARBA" id="ARBA00037968"/>
    </source>
</evidence>
<keyword evidence="4 8" id="KW-1133">Transmembrane helix</keyword>
<dbReference type="PROSITE" id="PS50850">
    <property type="entry name" value="MFS"/>
    <property type="match status" value="1"/>
</dbReference>
<dbReference type="PANTHER" id="PTHR43791">
    <property type="entry name" value="PERMEASE-RELATED"/>
    <property type="match status" value="1"/>
</dbReference>
<evidence type="ECO:0000256" key="5">
    <source>
        <dbReference type="ARBA" id="ARBA00023136"/>
    </source>
</evidence>
<dbReference type="Pfam" id="PF04082">
    <property type="entry name" value="Fungal_trans"/>
    <property type="match status" value="1"/>
</dbReference>
<dbReference type="EMBL" id="NCSJ02000056">
    <property type="protein sequence ID" value="RFU32363.1"/>
    <property type="molecule type" value="Genomic_DNA"/>
</dbReference>
<feature type="transmembrane region" description="Helical" evidence="8">
    <location>
        <begin position="159"/>
        <end position="179"/>
    </location>
</feature>
<accession>A0A3E2HGU9</accession>
<sequence>MPSAKKRFVNYFRRDKSALERKLVFKLDFFILTFCCLAYFMNYLDRQNLTQAYVSGMKEDLNFKGNQLTLINTIYAVGYLIGIVPNNAMLTYFKPGRFFPFMMTSWACITMIVAGAQRPQHIMAIRFFQGYFESCTFAGTHYILGSWYTESELGKRSGLFTASGLAGGIVGGLLQAAIYKSMNGLAGLAGWRWLFIVDGLITLPVAAYGFFFFPDTPRQTTAIYFSQEEKELAIARVPEKPREPMLTKSFVQRVVKSPYLYAFLVLWTITNCAEQQSTSSLLQLWMKYNKKHTYTVYELNNWPTGVQAVGITSTLLWATGTDIFGGRWIANYYLAFTAIVSAIIILVPSTPTAGIFGAYYWAGSIYACQATSFAWANDVMKLEDHAFRAVIIGFMNFGGNTFNAFWPLIFYSTDQAPYFTRGMYCMIVIGTLLAIWTTIIVLYFRRMQKKGQLLVIDAADVSEEGSVGVVEESNTADKRDMKTRLGKRRRAWPGHSIAQTVQKGLLGKYAGLLLPRHPHDLTDRSRKTSNAIYTPIIRASMRGLFNARSAVPFSLAGMTDTSVLVQSIHHTYRNYSDLRKRHVENCHAQQLPLPGEPPRELPRDGIPAQSLASPTMSTWLETLMLAPVPASKARSEVPLSFQEDTPSDLKCIGAFFSEFHQNFPILHEGTFDAVTSPAPLQNAIIVIGSLYCDSGRSDTSRKALFDAALKSLQRYVEQNRSRYQETWVIQTFLLLEYFGIYDENEGSFLKAQQIHRDLVDAMRMLQMSHDGALRVQFEQDDANEVDAFPPGSSDPETLDIKWEEFAKQESRKRACKTASRNATVALGVTLHRSDSCDAVTDRDGENTSLWHSFWALWHYSSITLSRPDGLLVNGVVECSLPQAIATACDLTQSKPVDTGSIFEDRDVFRILNNLDFSLDKLSPFKYTTSPLPENPFVTILAFKICLVAWRLVSLTMSEAQEAVNRGSRSNPCKYVLDTLMASAREDQESQVLEEVFHGFASNDTEIGTVVAPWSVGGVVDFGAGLNEAVRSTHVLKSEAIYLDWIIRAFKERRTWHIGKWVASFIEESLGKTRLSPSNDTIQVTL</sequence>
<keyword evidence="11" id="KW-1185">Reference proteome</keyword>
<dbReference type="OrthoDB" id="3639251at2759"/>
<evidence type="ECO:0000256" key="4">
    <source>
        <dbReference type="ARBA" id="ARBA00022989"/>
    </source>
</evidence>
<feature type="non-terminal residue" evidence="10">
    <location>
        <position position="1085"/>
    </location>
</feature>
<dbReference type="GO" id="GO:0015233">
    <property type="term" value="F:pantothenate transmembrane transporter activity"/>
    <property type="evidence" value="ECO:0007669"/>
    <property type="project" value="TreeGrafter"/>
</dbReference>
<proteinExistence type="inferred from homology"/>
<dbReference type="AlphaFoldDB" id="A0A3E2HGU9"/>
<keyword evidence="5 8" id="KW-0472">Membrane</keyword>
<dbReference type="GO" id="GO:0005886">
    <property type="term" value="C:plasma membrane"/>
    <property type="evidence" value="ECO:0007669"/>
    <property type="project" value="TreeGrafter"/>
</dbReference>
<feature type="transmembrane region" description="Helical" evidence="8">
    <location>
        <begin position="191"/>
        <end position="213"/>
    </location>
</feature>
<feature type="transmembrane region" description="Helical" evidence="8">
    <location>
        <begin position="421"/>
        <end position="444"/>
    </location>
</feature>
<feature type="domain" description="Major facilitator superfamily (MFS) profile" evidence="9">
    <location>
        <begin position="31"/>
        <end position="449"/>
    </location>
</feature>
<comment type="caution">
    <text evidence="10">The sequence shown here is derived from an EMBL/GenBank/DDBJ whole genome shotgun (WGS) entry which is preliminary data.</text>
</comment>
<feature type="transmembrane region" description="Helical" evidence="8">
    <location>
        <begin position="23"/>
        <end position="41"/>
    </location>
</feature>
<organism evidence="10 11">
    <name type="scientific">Scytalidium lignicola</name>
    <name type="common">Hyphomycete</name>
    <dbReference type="NCBI Taxonomy" id="5539"/>
    <lineage>
        <taxon>Eukaryota</taxon>
        <taxon>Fungi</taxon>
        <taxon>Dikarya</taxon>
        <taxon>Ascomycota</taxon>
        <taxon>Pezizomycotina</taxon>
        <taxon>Leotiomycetes</taxon>
        <taxon>Leotiomycetes incertae sedis</taxon>
        <taxon>Scytalidium</taxon>
    </lineage>
</organism>
<comment type="subcellular location">
    <subcellularLocation>
        <location evidence="1">Membrane</location>
        <topology evidence="1">Multi-pass membrane protein</topology>
    </subcellularLocation>
</comment>
<evidence type="ECO:0000256" key="3">
    <source>
        <dbReference type="ARBA" id="ARBA00022692"/>
    </source>
</evidence>
<reference evidence="10 11" key="1">
    <citation type="submission" date="2018-05" db="EMBL/GenBank/DDBJ databases">
        <title>Draft genome sequence of Scytalidium lignicola DSM 105466, a ubiquitous saprotrophic fungus.</title>
        <authorList>
            <person name="Buettner E."/>
            <person name="Gebauer A.M."/>
            <person name="Hofrichter M."/>
            <person name="Liers C."/>
            <person name="Kellner H."/>
        </authorList>
    </citation>
    <scope>NUCLEOTIDE SEQUENCE [LARGE SCALE GENOMIC DNA]</scope>
    <source>
        <strain evidence="10 11">DSM 105466</strain>
    </source>
</reference>
<dbReference type="Gene3D" id="1.20.1250.20">
    <property type="entry name" value="MFS general substrate transporter like domains"/>
    <property type="match status" value="1"/>
</dbReference>
<evidence type="ECO:0000256" key="6">
    <source>
        <dbReference type="ARBA" id="ARBA00023242"/>
    </source>
</evidence>
<dbReference type="Pfam" id="PF07690">
    <property type="entry name" value="MFS_1"/>
    <property type="match status" value="1"/>
</dbReference>
<dbReference type="InterPro" id="IPR020846">
    <property type="entry name" value="MFS_dom"/>
</dbReference>
<evidence type="ECO:0000313" key="11">
    <source>
        <dbReference type="Proteomes" id="UP000258309"/>
    </source>
</evidence>
<keyword evidence="6" id="KW-0539">Nucleus</keyword>
<evidence type="ECO:0000313" key="10">
    <source>
        <dbReference type="EMBL" id="RFU32363.1"/>
    </source>
</evidence>
<dbReference type="InterPro" id="IPR036259">
    <property type="entry name" value="MFS_trans_sf"/>
</dbReference>
<evidence type="ECO:0000256" key="1">
    <source>
        <dbReference type="ARBA" id="ARBA00004141"/>
    </source>
</evidence>
<dbReference type="PANTHER" id="PTHR43791:SF4">
    <property type="entry name" value="PANTOTHENATE TRANSPORTER FEN2"/>
    <property type="match status" value="1"/>
</dbReference>
<feature type="transmembrane region" description="Helical" evidence="8">
    <location>
        <begin position="329"/>
        <end position="347"/>
    </location>
</feature>
<dbReference type="InterPro" id="IPR011701">
    <property type="entry name" value="MFS"/>
</dbReference>
<feature type="transmembrane region" description="Helical" evidence="8">
    <location>
        <begin position="389"/>
        <end position="409"/>
    </location>
</feature>
<dbReference type="GO" id="GO:0008270">
    <property type="term" value="F:zinc ion binding"/>
    <property type="evidence" value="ECO:0007669"/>
    <property type="project" value="InterPro"/>
</dbReference>
<feature type="non-terminal residue" evidence="10">
    <location>
        <position position="1"/>
    </location>
</feature>
<protein>
    <recommendedName>
        <fullName evidence="9">Major facilitator superfamily (MFS) profile domain-containing protein</fullName>
    </recommendedName>
</protein>
<dbReference type="Proteomes" id="UP000258309">
    <property type="component" value="Unassembled WGS sequence"/>
</dbReference>
<dbReference type="InterPro" id="IPR007219">
    <property type="entry name" value="XnlR_reg_dom"/>
</dbReference>
<dbReference type="SUPFAM" id="SSF103473">
    <property type="entry name" value="MFS general substrate transporter"/>
    <property type="match status" value="1"/>
</dbReference>
<dbReference type="GO" id="GO:0003677">
    <property type="term" value="F:DNA binding"/>
    <property type="evidence" value="ECO:0007669"/>
    <property type="project" value="InterPro"/>
</dbReference>
<name>A0A3E2HGU9_SCYLI</name>
<dbReference type="CDD" id="cd12148">
    <property type="entry name" value="fungal_TF_MHR"/>
    <property type="match status" value="1"/>
</dbReference>
<dbReference type="GO" id="GO:0098717">
    <property type="term" value="P:pantothenate import across plasma membrane"/>
    <property type="evidence" value="ECO:0007669"/>
    <property type="project" value="TreeGrafter"/>
</dbReference>
<dbReference type="GO" id="GO:0006351">
    <property type="term" value="P:DNA-templated transcription"/>
    <property type="evidence" value="ECO:0007669"/>
    <property type="project" value="InterPro"/>
</dbReference>
<evidence type="ECO:0000256" key="8">
    <source>
        <dbReference type="SAM" id="Phobius"/>
    </source>
</evidence>
<comment type="similarity">
    <text evidence="7">Belongs to the major facilitator superfamily. Allantoate permease family.</text>
</comment>
<gene>
    <name evidence="10" type="ORF">B7463_g3962</name>
</gene>
<keyword evidence="3 8" id="KW-0812">Transmembrane</keyword>
<feature type="transmembrane region" description="Helical" evidence="8">
    <location>
        <begin position="359"/>
        <end position="377"/>
    </location>
</feature>
<evidence type="ECO:0000256" key="2">
    <source>
        <dbReference type="ARBA" id="ARBA00022448"/>
    </source>
</evidence>